<dbReference type="PANTHER" id="PTHR43616:SF5">
    <property type="entry name" value="GLYCEROL DEHYDROGENASE 1"/>
    <property type="match status" value="1"/>
</dbReference>
<gene>
    <name evidence="10" type="ORF">B5766_07845</name>
</gene>
<dbReference type="EMBL" id="NAEP01000040">
    <property type="protein sequence ID" value="PDQ35114.1"/>
    <property type="molecule type" value="Genomic_DNA"/>
</dbReference>
<protein>
    <recommendedName>
        <fullName evidence="12">3-dehydroquinate synthase</fullName>
    </recommendedName>
</protein>
<keyword evidence="1" id="KW-0963">Cytoplasm</keyword>
<dbReference type="GO" id="GO:0008654">
    <property type="term" value="P:phospholipid biosynthetic process"/>
    <property type="evidence" value="ECO:0007669"/>
    <property type="project" value="UniProtKB-KW"/>
</dbReference>
<dbReference type="InterPro" id="IPR016205">
    <property type="entry name" value="Glycerol_DH"/>
</dbReference>
<keyword evidence="8" id="KW-0594">Phospholipid biosynthesis</keyword>
<keyword evidence="5" id="KW-0560">Oxidoreductase</keyword>
<dbReference type="PANTHER" id="PTHR43616">
    <property type="entry name" value="GLYCEROL DEHYDROGENASE"/>
    <property type="match status" value="1"/>
</dbReference>
<name>A0A2A6FQF5_9MICO</name>
<keyword evidence="6" id="KW-0520">NAD</keyword>
<organism evidence="10 11">
    <name type="scientific">Candidatus Lumbricidiphila eiseniae</name>
    <dbReference type="NCBI Taxonomy" id="1969409"/>
    <lineage>
        <taxon>Bacteria</taxon>
        <taxon>Bacillati</taxon>
        <taxon>Actinomycetota</taxon>
        <taxon>Actinomycetes</taxon>
        <taxon>Micrococcales</taxon>
        <taxon>Microbacteriaceae</taxon>
        <taxon>Candidatus Lumbricidiphila</taxon>
    </lineage>
</organism>
<keyword evidence="7" id="KW-0443">Lipid metabolism</keyword>
<keyword evidence="2" id="KW-0444">Lipid biosynthesis</keyword>
<evidence type="ECO:0000256" key="6">
    <source>
        <dbReference type="ARBA" id="ARBA00023027"/>
    </source>
</evidence>
<sequence length="456" mass="48483">MTLSSDLERYRAHPLVSIARIDIGNNTLAALKGIIETLPQRTTIAILADSVDYVGASGTDIKSDVVKTLRSLGALQLVLLDGDVHADERTVSVAVEGCSGADVVVTVGSGTLCDIGKVAAGDRPHVVVQTAASVNGFADDQSVLLINGAKRTTHSGWPTALIVDADILQGAPLSMNRSGLGDMVSMFTAPADWYLSSLVNMARGWNAEAAMMTRRYGEELRRIAPGVGASDPAALSTLAEFLTLSGISMGVAGQTSPSSGMEHTVSHLIDMAHGSRRRGNAYHGAQVGVSTVIAAILWQKMRRHLAEGCLDEVVLPSENVAENRVRSAFNWMDADGATSTECWADYSQKLTHLHSVNAPSLVKQIMASWSDHDSVLSGLLETPENIIAALRDAGAPTRFSELDNPSDPEDIVWALQNCHLMRNRFTIADLAYLSGNWTAKDVWSTLAEAADLGAGL</sequence>
<keyword evidence="9" id="KW-1208">Phospholipid metabolism</keyword>
<comment type="caution">
    <text evidence="10">The sequence shown here is derived from an EMBL/GenBank/DDBJ whole genome shotgun (WGS) entry which is preliminary data.</text>
</comment>
<keyword evidence="3" id="KW-0479">Metal-binding</keyword>
<accession>A0A2A6FQF5</accession>
<evidence type="ECO:0000256" key="5">
    <source>
        <dbReference type="ARBA" id="ARBA00023002"/>
    </source>
</evidence>
<dbReference type="Proteomes" id="UP000219994">
    <property type="component" value="Unassembled WGS sequence"/>
</dbReference>
<dbReference type="AlphaFoldDB" id="A0A2A6FQF5"/>
<dbReference type="GO" id="GO:0016614">
    <property type="term" value="F:oxidoreductase activity, acting on CH-OH group of donors"/>
    <property type="evidence" value="ECO:0007669"/>
    <property type="project" value="InterPro"/>
</dbReference>
<dbReference type="Pfam" id="PF13685">
    <property type="entry name" value="Fe-ADH_2"/>
    <property type="match status" value="1"/>
</dbReference>
<evidence type="ECO:0000256" key="4">
    <source>
        <dbReference type="ARBA" id="ARBA00022857"/>
    </source>
</evidence>
<evidence type="ECO:0000256" key="9">
    <source>
        <dbReference type="ARBA" id="ARBA00023264"/>
    </source>
</evidence>
<evidence type="ECO:0000313" key="11">
    <source>
        <dbReference type="Proteomes" id="UP000219994"/>
    </source>
</evidence>
<evidence type="ECO:0000256" key="2">
    <source>
        <dbReference type="ARBA" id="ARBA00022516"/>
    </source>
</evidence>
<evidence type="ECO:0008006" key="12">
    <source>
        <dbReference type="Google" id="ProtNLM"/>
    </source>
</evidence>
<evidence type="ECO:0000256" key="1">
    <source>
        <dbReference type="ARBA" id="ARBA00022490"/>
    </source>
</evidence>
<reference evidence="11" key="1">
    <citation type="submission" date="2017-03" db="EMBL/GenBank/DDBJ databases">
        <authorList>
            <person name="Lund M.B."/>
        </authorList>
    </citation>
    <scope>NUCLEOTIDE SEQUENCE [LARGE SCALE GENOMIC DNA]</scope>
</reference>
<dbReference type="InterPro" id="IPR032837">
    <property type="entry name" value="G1PDH"/>
</dbReference>
<evidence type="ECO:0000256" key="3">
    <source>
        <dbReference type="ARBA" id="ARBA00022723"/>
    </source>
</evidence>
<evidence type="ECO:0000256" key="8">
    <source>
        <dbReference type="ARBA" id="ARBA00023209"/>
    </source>
</evidence>
<dbReference type="GO" id="GO:0046872">
    <property type="term" value="F:metal ion binding"/>
    <property type="evidence" value="ECO:0007669"/>
    <property type="project" value="UniProtKB-KW"/>
</dbReference>
<dbReference type="Gene3D" id="3.40.50.1970">
    <property type="match status" value="1"/>
</dbReference>
<evidence type="ECO:0000256" key="7">
    <source>
        <dbReference type="ARBA" id="ARBA00023098"/>
    </source>
</evidence>
<proteinExistence type="predicted"/>
<dbReference type="Gene3D" id="1.20.1090.10">
    <property type="entry name" value="Dehydroquinate synthase-like - alpha domain"/>
    <property type="match status" value="1"/>
</dbReference>
<keyword evidence="4" id="KW-0521">NADP</keyword>
<dbReference type="SUPFAM" id="SSF56796">
    <property type="entry name" value="Dehydroquinate synthase-like"/>
    <property type="match status" value="1"/>
</dbReference>
<evidence type="ECO:0000313" key="10">
    <source>
        <dbReference type="EMBL" id="PDQ35114.1"/>
    </source>
</evidence>